<dbReference type="CDD" id="cd17536">
    <property type="entry name" value="REC_YesN-like"/>
    <property type="match status" value="1"/>
</dbReference>
<feature type="domain" description="Response regulatory" evidence="10">
    <location>
        <begin position="3"/>
        <end position="120"/>
    </location>
</feature>
<organism evidence="11 12">
    <name type="scientific">Halalkalibacter kiskunsagensis</name>
    <dbReference type="NCBI Taxonomy" id="1548599"/>
    <lineage>
        <taxon>Bacteria</taxon>
        <taxon>Bacillati</taxon>
        <taxon>Bacillota</taxon>
        <taxon>Bacilli</taxon>
        <taxon>Bacillales</taxon>
        <taxon>Bacillaceae</taxon>
        <taxon>Halalkalibacter</taxon>
    </lineage>
</organism>
<keyword evidence="7" id="KW-0804">Transcription</keyword>
<dbReference type="PROSITE" id="PS01124">
    <property type="entry name" value="HTH_ARAC_FAMILY_2"/>
    <property type="match status" value="1"/>
</dbReference>
<dbReference type="InterPro" id="IPR011006">
    <property type="entry name" value="CheY-like_superfamily"/>
</dbReference>
<protein>
    <submittedName>
        <fullName evidence="11">Response regulator transcription factor</fullName>
    </submittedName>
</protein>
<dbReference type="SUPFAM" id="SSF46689">
    <property type="entry name" value="Homeodomain-like"/>
    <property type="match status" value="2"/>
</dbReference>
<dbReference type="Gene3D" id="1.10.10.60">
    <property type="entry name" value="Homeodomain-like"/>
    <property type="match status" value="2"/>
</dbReference>
<proteinExistence type="predicted"/>
<dbReference type="InterPro" id="IPR001789">
    <property type="entry name" value="Sig_transdc_resp-reg_receiver"/>
</dbReference>
<dbReference type="SUPFAM" id="SSF52172">
    <property type="entry name" value="CheY-like"/>
    <property type="match status" value="1"/>
</dbReference>
<evidence type="ECO:0000256" key="4">
    <source>
        <dbReference type="ARBA" id="ARBA00023012"/>
    </source>
</evidence>
<evidence type="ECO:0000313" key="12">
    <source>
        <dbReference type="Proteomes" id="UP001589838"/>
    </source>
</evidence>
<comment type="subcellular location">
    <subcellularLocation>
        <location evidence="1">Cytoplasm</location>
    </subcellularLocation>
</comment>
<dbReference type="PROSITE" id="PS00041">
    <property type="entry name" value="HTH_ARAC_FAMILY_1"/>
    <property type="match status" value="1"/>
</dbReference>
<dbReference type="Pfam" id="PF00072">
    <property type="entry name" value="Response_reg"/>
    <property type="match status" value="1"/>
</dbReference>
<keyword evidence="3 8" id="KW-0597">Phosphoprotein</keyword>
<comment type="caution">
    <text evidence="11">The sequence shown here is derived from an EMBL/GenBank/DDBJ whole genome shotgun (WGS) entry which is preliminary data.</text>
</comment>
<feature type="domain" description="HTH araC/xylS-type" evidence="9">
    <location>
        <begin position="440"/>
        <end position="538"/>
    </location>
</feature>
<dbReference type="InterPro" id="IPR018060">
    <property type="entry name" value="HTH_AraC"/>
</dbReference>
<dbReference type="SMART" id="SM00448">
    <property type="entry name" value="REC"/>
    <property type="match status" value="1"/>
</dbReference>
<dbReference type="Pfam" id="PF12833">
    <property type="entry name" value="HTH_18"/>
    <property type="match status" value="1"/>
</dbReference>
<keyword evidence="2" id="KW-0963">Cytoplasm</keyword>
<dbReference type="PANTHER" id="PTHR42713:SF3">
    <property type="entry name" value="TRANSCRIPTIONAL REGULATORY PROTEIN HPTR"/>
    <property type="match status" value="1"/>
</dbReference>
<evidence type="ECO:0000256" key="2">
    <source>
        <dbReference type="ARBA" id="ARBA00022490"/>
    </source>
</evidence>
<name>A0ABV6KI57_9BACI</name>
<keyword evidence="6" id="KW-0238">DNA-binding</keyword>
<evidence type="ECO:0000259" key="10">
    <source>
        <dbReference type="PROSITE" id="PS50110"/>
    </source>
</evidence>
<evidence type="ECO:0000313" key="11">
    <source>
        <dbReference type="EMBL" id="MFC0473006.1"/>
    </source>
</evidence>
<dbReference type="InterPro" id="IPR009057">
    <property type="entry name" value="Homeodomain-like_sf"/>
</dbReference>
<keyword evidence="4" id="KW-0902">Two-component regulatory system</keyword>
<feature type="modified residue" description="4-aspartylphosphate" evidence="8">
    <location>
        <position position="55"/>
    </location>
</feature>
<evidence type="ECO:0000256" key="6">
    <source>
        <dbReference type="ARBA" id="ARBA00023125"/>
    </source>
</evidence>
<keyword evidence="12" id="KW-1185">Reference proteome</keyword>
<gene>
    <name evidence="11" type="ORF">ACFFHM_21560</name>
</gene>
<dbReference type="PROSITE" id="PS50110">
    <property type="entry name" value="RESPONSE_REGULATORY"/>
    <property type="match status" value="1"/>
</dbReference>
<evidence type="ECO:0000256" key="3">
    <source>
        <dbReference type="ARBA" id="ARBA00022553"/>
    </source>
</evidence>
<dbReference type="InterPro" id="IPR018062">
    <property type="entry name" value="HTH_AraC-typ_CS"/>
</dbReference>
<accession>A0ABV6KI57</accession>
<reference evidence="11 12" key="1">
    <citation type="submission" date="2024-09" db="EMBL/GenBank/DDBJ databases">
        <authorList>
            <person name="Sun Q."/>
            <person name="Mori K."/>
        </authorList>
    </citation>
    <scope>NUCLEOTIDE SEQUENCE [LARGE SCALE GENOMIC DNA]</scope>
    <source>
        <strain evidence="11 12">NCAIM B.02610</strain>
    </source>
</reference>
<dbReference type="PANTHER" id="PTHR42713">
    <property type="entry name" value="HISTIDINE KINASE-RELATED"/>
    <property type="match status" value="1"/>
</dbReference>
<dbReference type="RefSeq" id="WP_335961209.1">
    <property type="nucleotide sequence ID" value="NZ_JAXBLX010000015.1"/>
</dbReference>
<evidence type="ECO:0000259" key="9">
    <source>
        <dbReference type="PROSITE" id="PS01124"/>
    </source>
</evidence>
<evidence type="ECO:0000256" key="1">
    <source>
        <dbReference type="ARBA" id="ARBA00004496"/>
    </source>
</evidence>
<dbReference type="Proteomes" id="UP001589838">
    <property type="component" value="Unassembled WGS sequence"/>
</dbReference>
<dbReference type="EMBL" id="JBHLUX010000090">
    <property type="protein sequence ID" value="MFC0473006.1"/>
    <property type="molecule type" value="Genomic_DNA"/>
</dbReference>
<keyword evidence="5" id="KW-0805">Transcription regulation</keyword>
<dbReference type="Gene3D" id="3.40.50.2300">
    <property type="match status" value="1"/>
</dbReference>
<evidence type="ECO:0000256" key="7">
    <source>
        <dbReference type="ARBA" id="ARBA00023163"/>
    </source>
</evidence>
<sequence length="542" mass="63341">MWSVVIIDDEERVLRGMKKIIPWEELGCAWVGEAKNGQIGLDVVKERNPDIIITDIYMPVMNGLEMIEALRDEGYKGRVIILSGYSDFENARKAMRLNISDYLSKPASIQTIKVVLEKLICDLEQDRMERVRFAELREKVKVYEPLIEKEWIKSVVTGTASLSSIPDTIKSVTNDWEDKNHVILSITYNENLESSKLYQSDWYLFRFATKNIIQEAATAYFKDFHYIELHSHQAVISIHFTSKHYQEIMKELTELCQTIEKSIRTCLDVEVSVNVGGIKKQWNELGNSLREAIYELSTSPSNKDSTTIEHNPEFGLVSPEQQALWSESMEAIQQLSEAIRYADEQAACKVLDDFLSHVNVPFNQSTSLRIGIEMWTIMTYSLYDIGIRIHDMFPRQFDLYKELSDKHSWEELVDFLKEKVKQICQHQQWDENLKHNQLVEQMIDYVQERLHENITLQDIANELYISRNYLGQIFKKVVGESFKNYLTRIRMEKAKKMIQEGHFLIYEVSEKVGYVNRAYFTTAFKKYTGYTPTELINKKCNQ</sequence>
<evidence type="ECO:0000256" key="8">
    <source>
        <dbReference type="PROSITE-ProRule" id="PRU00169"/>
    </source>
</evidence>
<dbReference type="SMART" id="SM00342">
    <property type="entry name" value="HTH_ARAC"/>
    <property type="match status" value="1"/>
</dbReference>
<evidence type="ECO:0000256" key="5">
    <source>
        <dbReference type="ARBA" id="ARBA00023015"/>
    </source>
</evidence>
<dbReference type="InterPro" id="IPR051552">
    <property type="entry name" value="HptR"/>
</dbReference>